<keyword evidence="1" id="KW-0812">Transmembrane</keyword>
<evidence type="ECO:0000259" key="3">
    <source>
        <dbReference type="Pfam" id="PF13373"/>
    </source>
</evidence>
<sequence>MKIVITVRFSDTEASSNANQDLDIPISYNPQKDDINKLVNTSFCKMIIRQKNPTTQRRRLRLIYNGRVLNDHTNFNTEILRPKLQQLQNLNESTELIRIYIHCLVGEALTSQQLENERELDRIAQQESTDAPVIGFDRLLLQGVSEVDVNNLRDQFYQIHFPELRQQATNNGVTDVEEDESRQEYIRQLEERWLESTVAGNNGSGGVEPAVAEDRAQADLEGTLHNEDLLIGLLLGTFLGVVALVFLMMDDSLFNTTQKMAIVLGVTINLLLAFLRIGSVYSV</sequence>
<feature type="transmembrane region" description="Helical" evidence="1">
    <location>
        <begin position="229"/>
        <end position="249"/>
    </location>
</feature>
<evidence type="ECO:0000313" key="4">
    <source>
        <dbReference type="EMBL" id="WPK22903.1"/>
    </source>
</evidence>
<dbReference type="EMBL" id="CP138894">
    <property type="protein sequence ID" value="WPK22903.1"/>
    <property type="molecule type" value="Genomic_DNA"/>
</dbReference>
<dbReference type="AlphaFoldDB" id="A0AAX4H342"/>
<dbReference type="InterPro" id="IPR045226">
    <property type="entry name" value="Dsc3"/>
</dbReference>
<dbReference type="PANTHER" id="PTHR28049">
    <property type="entry name" value="TRANSMEMBRANE PROTEIN YOR223W"/>
    <property type="match status" value="1"/>
</dbReference>
<dbReference type="PANTHER" id="PTHR28049:SF1">
    <property type="entry name" value="DSC E3 UBIQUITIN LIGASE COMPLEX SUBUNIT 3"/>
    <property type="match status" value="1"/>
</dbReference>
<keyword evidence="5" id="KW-1185">Reference proteome</keyword>
<dbReference type="Pfam" id="PF13373">
    <property type="entry name" value="Dsc3_C"/>
    <property type="match status" value="1"/>
</dbReference>
<dbReference type="GO" id="GO:0005783">
    <property type="term" value="C:endoplasmic reticulum"/>
    <property type="evidence" value="ECO:0007669"/>
    <property type="project" value="TreeGrafter"/>
</dbReference>
<feature type="transmembrane region" description="Helical" evidence="1">
    <location>
        <begin position="261"/>
        <end position="281"/>
    </location>
</feature>
<organism evidence="4 5">
    <name type="scientific">Australozyma saopauloensis</name>
    <dbReference type="NCBI Taxonomy" id="291208"/>
    <lineage>
        <taxon>Eukaryota</taxon>
        <taxon>Fungi</taxon>
        <taxon>Dikarya</taxon>
        <taxon>Ascomycota</taxon>
        <taxon>Saccharomycotina</taxon>
        <taxon>Pichiomycetes</taxon>
        <taxon>Metschnikowiaceae</taxon>
        <taxon>Australozyma</taxon>
    </lineage>
</organism>
<dbReference type="InterPro" id="IPR019413">
    <property type="entry name" value="Dsc3_ub-like_dom"/>
</dbReference>
<evidence type="ECO:0000313" key="5">
    <source>
        <dbReference type="Proteomes" id="UP001338582"/>
    </source>
</evidence>
<feature type="domain" description="DSC E3 ubiquitin ligase complex subunit 3 C-terminal" evidence="3">
    <location>
        <begin position="134"/>
        <end position="276"/>
    </location>
</feature>
<dbReference type="RefSeq" id="XP_062875290.1">
    <property type="nucleotide sequence ID" value="XM_063019220.1"/>
</dbReference>
<dbReference type="GeneID" id="88171194"/>
<proteinExistence type="predicted"/>
<dbReference type="Proteomes" id="UP001338582">
    <property type="component" value="Chromosome 1"/>
</dbReference>
<keyword evidence="1" id="KW-1133">Transmembrane helix</keyword>
<evidence type="ECO:0008006" key="6">
    <source>
        <dbReference type="Google" id="ProtNLM"/>
    </source>
</evidence>
<keyword evidence="1" id="KW-0472">Membrane</keyword>
<dbReference type="GO" id="GO:0044695">
    <property type="term" value="C:Dsc E3 ubiquitin ligase complex"/>
    <property type="evidence" value="ECO:0007669"/>
    <property type="project" value="InterPro"/>
</dbReference>
<protein>
    <recommendedName>
        <fullName evidence="6">Transmembrane protein</fullName>
    </recommendedName>
</protein>
<dbReference type="InterPro" id="IPR025390">
    <property type="entry name" value="Dsc3_C"/>
</dbReference>
<accession>A0AAX4H342</accession>
<dbReference type="Pfam" id="PF10302">
    <property type="entry name" value="Dsc3_N"/>
    <property type="match status" value="1"/>
</dbReference>
<evidence type="ECO:0000259" key="2">
    <source>
        <dbReference type="Pfam" id="PF10302"/>
    </source>
</evidence>
<dbReference type="KEGG" id="asau:88171194"/>
<reference evidence="4 5" key="1">
    <citation type="submission" date="2023-10" db="EMBL/GenBank/DDBJ databases">
        <title>Draft Genome Sequence of Candida saopaulonensis from a very Premature Infant with Sepsis.</title>
        <authorList>
            <person name="Ning Y."/>
            <person name="Dai R."/>
            <person name="Xiao M."/>
            <person name="Xu Y."/>
            <person name="Yan Q."/>
            <person name="Zhang L."/>
        </authorList>
    </citation>
    <scope>NUCLEOTIDE SEQUENCE [LARGE SCALE GENOMIC DNA]</scope>
    <source>
        <strain evidence="4 5">19XY460</strain>
    </source>
</reference>
<name>A0AAX4H342_9ASCO</name>
<feature type="domain" description="DSC E3 ubiquitin ligase complex subunit 3 ubiquitin-like" evidence="2">
    <location>
        <begin position="4"/>
        <end position="107"/>
    </location>
</feature>
<gene>
    <name evidence="4" type="ORF">PUMCH_000125</name>
</gene>
<evidence type="ECO:0000256" key="1">
    <source>
        <dbReference type="SAM" id="Phobius"/>
    </source>
</evidence>